<comment type="caution">
    <text evidence="1">The sequence shown here is derived from an EMBL/GenBank/DDBJ whole genome shotgun (WGS) entry which is preliminary data.</text>
</comment>
<protein>
    <submittedName>
        <fullName evidence="1">Uncharacterized protein</fullName>
    </submittedName>
</protein>
<dbReference type="AlphaFoldDB" id="A0A3D9B655"/>
<keyword evidence="2" id="KW-1185">Reference proteome</keyword>
<reference evidence="1 2" key="1">
    <citation type="submission" date="2018-06" db="EMBL/GenBank/DDBJ databases">
        <title>Novel Chryseobacterium species.</title>
        <authorList>
            <person name="Newman J."/>
            <person name="Hugo C."/>
            <person name="Oosthuizen L."/>
            <person name="Charimba G."/>
        </authorList>
    </citation>
    <scope>NUCLEOTIDE SEQUENCE [LARGE SCALE GENOMIC DNA]</scope>
    <source>
        <strain evidence="1 2">7_F195</strain>
    </source>
</reference>
<accession>A0A3D9B655</accession>
<dbReference type="Proteomes" id="UP000256257">
    <property type="component" value="Unassembled WGS sequence"/>
</dbReference>
<dbReference type="EMBL" id="QNVV01000003">
    <property type="protein sequence ID" value="REC49115.1"/>
    <property type="molecule type" value="Genomic_DNA"/>
</dbReference>
<evidence type="ECO:0000313" key="2">
    <source>
        <dbReference type="Proteomes" id="UP000256257"/>
    </source>
</evidence>
<proteinExistence type="predicted"/>
<name>A0A3D9B655_9FLAO</name>
<dbReference type="OrthoDB" id="1260596at2"/>
<gene>
    <name evidence="1" type="ORF">DRF67_06070</name>
</gene>
<organism evidence="1 2">
    <name type="scientific">Chryseobacterium pennipullorum</name>
    <dbReference type="NCBI Taxonomy" id="2258963"/>
    <lineage>
        <taxon>Bacteria</taxon>
        <taxon>Pseudomonadati</taxon>
        <taxon>Bacteroidota</taxon>
        <taxon>Flavobacteriia</taxon>
        <taxon>Flavobacteriales</taxon>
        <taxon>Weeksellaceae</taxon>
        <taxon>Chryseobacterium group</taxon>
        <taxon>Chryseobacterium</taxon>
    </lineage>
</organism>
<evidence type="ECO:0000313" key="1">
    <source>
        <dbReference type="EMBL" id="REC49115.1"/>
    </source>
</evidence>
<dbReference type="RefSeq" id="WP_115927407.1">
    <property type="nucleotide sequence ID" value="NZ_QNVV01000003.1"/>
</dbReference>
<sequence length="258" mass="29779">MENLNQTSQEVVQDTLPYTEGPIGNKLDLIDGVEITPISQKLAESFMATAKTGSLSFLKDHQVNFNRDGKYEVSRSMLDNMCQMMKDIKATYLTFNFVQIDPKDSRIKLNPYSEGKMIYMVASLQTSDKETIDGNNYLIMNADLNLSIKDLKISDQSLKDLSKLYRDHGHKVLTKYSNKENTICISYHIVDLINTLSKDPCEKFKVNLCEITDVQNVVSDTSRLRWDRYRRFFETREKQMTLVFTTDTGYYDMGSLYP</sequence>